<dbReference type="PANTHER" id="PTHR47143">
    <property type="entry name" value="TRANSIENT RECEPTOR POTENTIAL CATION CHANNEL PROTEIN PAINLESS"/>
    <property type="match status" value="1"/>
</dbReference>
<feature type="region of interest" description="Disordered" evidence="8">
    <location>
        <begin position="1"/>
        <end position="24"/>
    </location>
</feature>
<dbReference type="Pfam" id="PF13637">
    <property type="entry name" value="Ank_4"/>
    <property type="match status" value="2"/>
</dbReference>
<feature type="repeat" description="ANK" evidence="7">
    <location>
        <begin position="511"/>
        <end position="543"/>
    </location>
</feature>
<feature type="region of interest" description="Disordered" evidence="8">
    <location>
        <begin position="53"/>
        <end position="208"/>
    </location>
</feature>
<keyword evidence="9" id="KW-1133">Transmembrane helix</keyword>
<feature type="transmembrane region" description="Helical" evidence="9">
    <location>
        <begin position="1010"/>
        <end position="1030"/>
    </location>
</feature>
<evidence type="ECO:0000256" key="9">
    <source>
        <dbReference type="SAM" id="Phobius"/>
    </source>
</evidence>
<feature type="repeat" description="ANK" evidence="7">
    <location>
        <begin position="372"/>
        <end position="404"/>
    </location>
</feature>
<dbReference type="SMART" id="SM00248">
    <property type="entry name" value="ANK"/>
    <property type="match status" value="16"/>
</dbReference>
<sequence length="1134" mass="126176">MSSSPAIGSGSHRPNTVSLSHSDSEALLEAEAAKGLPPVVHPYAYHSPLEVSDHLPAGVGEQDVIGDPSETLTTPNTQKVQTTRPESAPSEHSEASVSCINVLPPPWSARVAPSEDKKLINSSDNQENREPIDSPEGTASVLSSSAGTMPRSDGGLDREDTVEMREYRRRQENGDPPDKPRYAPSWPTPEELDEAEGLGRGLKTSDSTEDLSNLISIHQAARDGATELMSRYLEQIGSNKRRRVNKLDENNLSALHYAARYNHEEIVKLLIKHHADPQCKGEDNTTPMHHAARCKRSSTKASPTGSGDDDDDDNDDMSGGVISYLEAEGADVNAQDIYGQTPLHFAAMRGNDIATKELLSSEKIKFEATDKQLMTPLHMACTHGHLVITKMLIQQGAMLRCLDEEGNTPLLKACMEGHVDIVQLLFEAGEEKNILEQMLTDADYDQNTPLHVAVESGKQQIVQMCLEKGANMNIFDKQRNTPLHIAAAAGHLDIVKMLLSKTANVDSLNADRATPLHRACAFNREEVVEYLLKSGARIERRDKDNFTPLLIAASNGHSATISVLLKYGANIRAVDKHEKSSIYWAAQENEVQALKVLLDHRKHKAKKLLMASDRYNNTPLHVAAENGFINVIKILLDHGANLEAKNEEEQTALHLAAQHGRVHTLKELVRQDLTGINDEDENSNTPLHLAASEGHAKCVLALIDAGADIEARNQSLWTPLDCSAASGWVKCATALLENDSPIDPTDKAKTTPLHLASKNGHVDMVKLLCERGADLSLKDESDYNCLDHAIDKGHEDVARAIIAHKHWQHAMYSVSRDKFTKMRSTPMRKLIKKMPDVAIAVFNRCVSENDYPPEHKRYCITFDYELLDDMFSKWDDNSPDNVSEVSGNSDDNSPFLENGNLSPTAVPYSSSSKMLRVNHPLTIMVKSKRDDLLGHPLVTSLMQHKWDSYGRFFYYSSLLFYALFLVFLTGYVVTNPPSFYYKVNSTDGTFEWMADGQQRWERDFSSATHFLFGNVGHWVIIVLSAVNILKELGQLFHQKLNYIGWVNLLEWAIYVLSILFVLPLSGVYYPYGTSTTDCSTSSDTNCIMLRLDWQWQIGAVAVFLAWINLILFLRKFPQFGIYIVMFTGKPDPRS</sequence>
<dbReference type="InterPro" id="IPR036770">
    <property type="entry name" value="Ankyrin_rpt-contain_sf"/>
</dbReference>
<evidence type="ECO:0000256" key="6">
    <source>
        <dbReference type="ARBA" id="ARBA00023303"/>
    </source>
</evidence>
<feature type="repeat" description="ANK" evidence="7">
    <location>
        <begin position="338"/>
        <end position="371"/>
    </location>
</feature>
<dbReference type="GeneID" id="110984630"/>
<keyword evidence="2" id="KW-0716">Sensory transduction</keyword>
<feature type="transmembrane region" description="Helical" evidence="9">
    <location>
        <begin position="1042"/>
        <end position="1062"/>
    </location>
</feature>
<dbReference type="KEGG" id="aplc:110984630"/>
<feature type="compositionally biased region" description="Basic and acidic residues" evidence="8">
    <location>
        <begin position="154"/>
        <end position="181"/>
    </location>
</feature>
<evidence type="ECO:0000256" key="4">
    <source>
        <dbReference type="ARBA" id="ARBA00023043"/>
    </source>
</evidence>
<dbReference type="GO" id="GO:0022857">
    <property type="term" value="F:transmembrane transporter activity"/>
    <property type="evidence" value="ECO:0007669"/>
    <property type="project" value="TreeGrafter"/>
</dbReference>
<feature type="repeat" description="ANK" evidence="7">
    <location>
        <begin position="544"/>
        <end position="576"/>
    </location>
</feature>
<feature type="compositionally biased region" description="Acidic residues" evidence="8">
    <location>
        <begin position="307"/>
        <end position="316"/>
    </location>
</feature>
<feature type="region of interest" description="Disordered" evidence="8">
    <location>
        <begin position="280"/>
        <end position="320"/>
    </location>
</feature>
<keyword evidence="9" id="KW-0472">Membrane</keyword>
<feature type="repeat" description="ANK" evidence="7">
    <location>
        <begin position="445"/>
        <end position="477"/>
    </location>
</feature>
<feature type="compositionally biased region" description="Polar residues" evidence="8">
    <location>
        <begin position="70"/>
        <end position="84"/>
    </location>
</feature>
<organism evidence="10 11">
    <name type="scientific">Acanthaster planci</name>
    <name type="common">Crown-of-thorns starfish</name>
    <dbReference type="NCBI Taxonomy" id="133434"/>
    <lineage>
        <taxon>Eukaryota</taxon>
        <taxon>Metazoa</taxon>
        <taxon>Echinodermata</taxon>
        <taxon>Eleutherozoa</taxon>
        <taxon>Asterozoa</taxon>
        <taxon>Asteroidea</taxon>
        <taxon>Valvatacea</taxon>
        <taxon>Valvatida</taxon>
        <taxon>Acanthasteridae</taxon>
        <taxon>Acanthaster</taxon>
    </lineage>
</organism>
<keyword evidence="10" id="KW-1185">Reference proteome</keyword>
<feature type="transmembrane region" description="Helical" evidence="9">
    <location>
        <begin position="952"/>
        <end position="973"/>
    </location>
</feature>
<evidence type="ECO:0000256" key="2">
    <source>
        <dbReference type="ARBA" id="ARBA00022606"/>
    </source>
</evidence>
<keyword evidence="4 7" id="KW-0040">ANK repeat</keyword>
<feature type="compositionally biased region" description="Polar residues" evidence="8">
    <location>
        <begin position="1"/>
        <end position="17"/>
    </location>
</feature>
<feature type="repeat" description="ANK" evidence="7">
    <location>
        <begin position="748"/>
        <end position="780"/>
    </location>
</feature>
<dbReference type="Gene3D" id="1.25.40.20">
    <property type="entry name" value="Ankyrin repeat-containing domain"/>
    <property type="match status" value="4"/>
</dbReference>
<dbReference type="Pfam" id="PF12796">
    <property type="entry name" value="Ank_2"/>
    <property type="match status" value="5"/>
</dbReference>
<dbReference type="PROSITE" id="PS50088">
    <property type="entry name" value="ANK_REPEAT"/>
    <property type="match status" value="11"/>
</dbReference>
<dbReference type="InterPro" id="IPR052076">
    <property type="entry name" value="TRP_cation_channel"/>
</dbReference>
<name>A0A8B7Z4X5_ACAPL</name>
<accession>A0A8B7Z4X5</accession>
<evidence type="ECO:0000256" key="8">
    <source>
        <dbReference type="SAM" id="MobiDB-lite"/>
    </source>
</evidence>
<protein>
    <submittedName>
        <fullName evidence="11">Transient receptor potential cation channel subfamily A member 1 homolog</fullName>
    </submittedName>
</protein>
<keyword evidence="6" id="KW-0407">Ion channel</keyword>
<keyword evidence="11" id="KW-0675">Receptor</keyword>
<feature type="repeat" description="ANK" evidence="7">
    <location>
        <begin position="405"/>
        <end position="437"/>
    </location>
</feature>
<keyword evidence="1" id="KW-0813">Transport</keyword>
<reference evidence="11" key="1">
    <citation type="submission" date="2025-08" db="UniProtKB">
        <authorList>
            <consortium name="RefSeq"/>
        </authorList>
    </citation>
    <scope>IDENTIFICATION</scope>
</reference>
<dbReference type="PRINTS" id="PR01415">
    <property type="entry name" value="ANKYRIN"/>
</dbReference>
<evidence type="ECO:0000256" key="1">
    <source>
        <dbReference type="ARBA" id="ARBA00022448"/>
    </source>
</evidence>
<keyword evidence="9" id="KW-0812">Transmembrane</keyword>
<feature type="transmembrane region" description="Helical" evidence="9">
    <location>
        <begin position="1093"/>
        <end position="1113"/>
    </location>
</feature>
<keyword evidence="5" id="KW-0406">Ion transport</keyword>
<dbReference type="Proteomes" id="UP000694845">
    <property type="component" value="Unplaced"/>
</dbReference>
<dbReference type="AlphaFoldDB" id="A0A8B7Z4X5"/>
<dbReference type="OMA" id="PLFIRVE"/>
<evidence type="ECO:0000256" key="3">
    <source>
        <dbReference type="ARBA" id="ARBA00022737"/>
    </source>
</evidence>
<gene>
    <name evidence="11" type="primary">LOC110984630</name>
</gene>
<dbReference type="Pfam" id="PF00023">
    <property type="entry name" value="Ank"/>
    <property type="match status" value="1"/>
</dbReference>
<proteinExistence type="predicted"/>
<dbReference type="InterPro" id="IPR002110">
    <property type="entry name" value="Ankyrin_rpt"/>
</dbReference>
<dbReference type="PANTHER" id="PTHR47143:SF3">
    <property type="entry name" value="PWWP DOMAIN-CONTAINING PROTEIN"/>
    <property type="match status" value="1"/>
</dbReference>
<evidence type="ECO:0000256" key="7">
    <source>
        <dbReference type="PROSITE-ProRule" id="PRU00023"/>
    </source>
</evidence>
<dbReference type="RefSeq" id="XP_022100689.1">
    <property type="nucleotide sequence ID" value="XM_022244997.1"/>
</dbReference>
<keyword evidence="3" id="KW-0677">Repeat</keyword>
<feature type="repeat" description="ANK" evidence="7">
    <location>
        <begin position="615"/>
        <end position="647"/>
    </location>
</feature>
<evidence type="ECO:0000313" key="11">
    <source>
        <dbReference type="RefSeq" id="XP_022100689.1"/>
    </source>
</evidence>
<feature type="repeat" description="ANK" evidence="7">
    <location>
        <begin position="478"/>
        <end position="510"/>
    </location>
</feature>
<dbReference type="GO" id="GO:1902495">
    <property type="term" value="C:transmembrane transporter complex"/>
    <property type="evidence" value="ECO:0007669"/>
    <property type="project" value="TreeGrafter"/>
</dbReference>
<dbReference type="PROSITE" id="PS50297">
    <property type="entry name" value="ANK_REP_REGION"/>
    <property type="match status" value="11"/>
</dbReference>
<dbReference type="OrthoDB" id="1661883at2759"/>
<feature type="repeat" description="ANK" evidence="7">
    <location>
        <begin position="682"/>
        <end position="714"/>
    </location>
</feature>
<dbReference type="GO" id="GO:0034220">
    <property type="term" value="P:monoatomic ion transmembrane transport"/>
    <property type="evidence" value="ECO:0007669"/>
    <property type="project" value="UniProtKB-KW"/>
</dbReference>
<dbReference type="SUPFAM" id="SSF48403">
    <property type="entry name" value="Ankyrin repeat"/>
    <property type="match status" value="2"/>
</dbReference>
<feature type="repeat" description="ANK" evidence="7">
    <location>
        <begin position="250"/>
        <end position="282"/>
    </location>
</feature>
<evidence type="ECO:0000256" key="5">
    <source>
        <dbReference type="ARBA" id="ARBA00023065"/>
    </source>
</evidence>
<evidence type="ECO:0000313" key="10">
    <source>
        <dbReference type="Proteomes" id="UP000694845"/>
    </source>
</evidence>